<keyword evidence="7 10" id="KW-0675">Receptor</keyword>
<evidence type="ECO:0000256" key="3">
    <source>
        <dbReference type="ARBA" id="ARBA00022692"/>
    </source>
</evidence>
<keyword evidence="8" id="KW-0807">Transducer</keyword>
<keyword evidence="3 9" id="KW-0812">Transmembrane</keyword>
<dbReference type="GO" id="GO:0005886">
    <property type="term" value="C:plasma membrane"/>
    <property type="evidence" value="ECO:0007669"/>
    <property type="project" value="TreeGrafter"/>
</dbReference>
<comment type="subcellular location">
    <subcellularLocation>
        <location evidence="1">Membrane</location>
        <topology evidence="1">Multi-pass membrane protein</topology>
    </subcellularLocation>
</comment>
<keyword evidence="6 9" id="KW-0472">Membrane</keyword>
<protein>
    <submittedName>
        <fullName evidence="10">Odorant receptor 8</fullName>
    </submittedName>
</protein>
<evidence type="ECO:0000256" key="2">
    <source>
        <dbReference type="ARBA" id="ARBA00022606"/>
    </source>
</evidence>
<dbReference type="Pfam" id="PF02949">
    <property type="entry name" value="7tm_6"/>
    <property type="match status" value="1"/>
</dbReference>
<feature type="transmembrane region" description="Helical" evidence="9">
    <location>
        <begin position="140"/>
        <end position="167"/>
    </location>
</feature>
<evidence type="ECO:0000256" key="6">
    <source>
        <dbReference type="ARBA" id="ARBA00023136"/>
    </source>
</evidence>
<dbReference type="GO" id="GO:0005549">
    <property type="term" value="F:odorant binding"/>
    <property type="evidence" value="ECO:0007669"/>
    <property type="project" value="InterPro"/>
</dbReference>
<reference evidence="10" key="1">
    <citation type="submission" date="2019-07" db="EMBL/GenBank/DDBJ databases">
        <title>Identification and Expression Pattern of Chemosensory Genes from the Transcriptome of the Propsilocerus akamusi.</title>
        <authorList>
            <person name="Yan C."/>
            <person name="Pan L."/>
        </authorList>
    </citation>
    <scope>NUCLEOTIDE SEQUENCE</scope>
</reference>
<feature type="transmembrane region" description="Helical" evidence="9">
    <location>
        <begin position="28"/>
        <end position="46"/>
    </location>
</feature>
<keyword evidence="4" id="KW-0552">Olfaction</keyword>
<evidence type="ECO:0000256" key="8">
    <source>
        <dbReference type="ARBA" id="ARBA00023224"/>
    </source>
</evidence>
<name>A0A7D0P9S3_9DIPT</name>
<evidence type="ECO:0000313" key="10">
    <source>
        <dbReference type="EMBL" id="QGW50706.1"/>
    </source>
</evidence>
<dbReference type="AlphaFoldDB" id="A0A7D0P9S3"/>
<accession>A0A7D0P9S3</accession>
<dbReference type="PANTHER" id="PTHR21137:SF40">
    <property type="entry name" value="ODORANT RECEPTOR 56A"/>
    <property type="match status" value="1"/>
</dbReference>
<feature type="transmembrane region" description="Helical" evidence="9">
    <location>
        <begin position="241"/>
        <end position="261"/>
    </location>
</feature>
<sequence>MFIFHQFSMQFMDLYTKFGNVDEMTQNAATTLLFVTTSIRMVNFYWNRMRYVNIINTLHDGLIQMMSSQDEQAKLIIASEMRYMKRLTKAFWICALITGNLMCFHSAIQSTSFPPVILRSWFPFVDHWKYFWVIYGIQYYIMNIGMLIVPCWHSFIVSIMIFVIIRLKFLSLELCKMKENSSGGSFSNIELVKCVNERQKIGEFVMEVSSLISPALFLDFIIFSILLCALLFQATQVDAGVQFAIILFYILTMTTILWMYYNHANEITFHSDQLSLSAYKCSWYDYSLNFNKQLLLFIASSKPIKIASYSYFTLLTQLVSK</sequence>
<feature type="transmembrane region" description="Helical" evidence="9">
    <location>
        <begin position="90"/>
        <end position="108"/>
    </location>
</feature>
<dbReference type="InterPro" id="IPR004117">
    <property type="entry name" value="7tm6_olfct_rcpt"/>
</dbReference>
<feature type="transmembrane region" description="Helical" evidence="9">
    <location>
        <begin position="216"/>
        <end position="235"/>
    </location>
</feature>
<dbReference type="GO" id="GO:0007165">
    <property type="term" value="P:signal transduction"/>
    <property type="evidence" value="ECO:0007669"/>
    <property type="project" value="UniProtKB-KW"/>
</dbReference>
<proteinExistence type="evidence at transcript level"/>
<dbReference type="EMBL" id="MN133033">
    <property type="protein sequence ID" value="QGW50706.1"/>
    <property type="molecule type" value="mRNA"/>
</dbReference>
<evidence type="ECO:0000256" key="1">
    <source>
        <dbReference type="ARBA" id="ARBA00004141"/>
    </source>
</evidence>
<evidence type="ECO:0000256" key="7">
    <source>
        <dbReference type="ARBA" id="ARBA00023170"/>
    </source>
</evidence>
<dbReference type="GO" id="GO:0004984">
    <property type="term" value="F:olfactory receptor activity"/>
    <property type="evidence" value="ECO:0007669"/>
    <property type="project" value="InterPro"/>
</dbReference>
<dbReference type="PANTHER" id="PTHR21137">
    <property type="entry name" value="ODORANT RECEPTOR"/>
    <property type="match status" value="1"/>
</dbReference>
<evidence type="ECO:0000256" key="5">
    <source>
        <dbReference type="ARBA" id="ARBA00022989"/>
    </source>
</evidence>
<keyword evidence="5 9" id="KW-1133">Transmembrane helix</keyword>
<organism evidence="10">
    <name type="scientific">Propsilocerus akamusi</name>
    <dbReference type="NCBI Taxonomy" id="903466"/>
    <lineage>
        <taxon>Eukaryota</taxon>
        <taxon>Metazoa</taxon>
        <taxon>Ecdysozoa</taxon>
        <taxon>Arthropoda</taxon>
        <taxon>Hexapoda</taxon>
        <taxon>Insecta</taxon>
        <taxon>Pterygota</taxon>
        <taxon>Neoptera</taxon>
        <taxon>Endopterygota</taxon>
        <taxon>Diptera</taxon>
        <taxon>Nematocera</taxon>
        <taxon>Chironomoidea</taxon>
        <taxon>Chironomidae</taxon>
        <taxon>Propsilocerus</taxon>
    </lineage>
</organism>
<evidence type="ECO:0000256" key="4">
    <source>
        <dbReference type="ARBA" id="ARBA00022725"/>
    </source>
</evidence>
<evidence type="ECO:0000256" key="9">
    <source>
        <dbReference type="SAM" id="Phobius"/>
    </source>
</evidence>
<keyword evidence="2" id="KW-0716">Sensory transduction</keyword>